<dbReference type="GO" id="GO:0004197">
    <property type="term" value="F:cysteine-type endopeptidase activity"/>
    <property type="evidence" value="ECO:0007669"/>
    <property type="project" value="InterPro"/>
</dbReference>
<dbReference type="EMBL" id="AP019860">
    <property type="protein sequence ID" value="BBM86331.1"/>
    <property type="molecule type" value="Genomic_DNA"/>
</dbReference>
<dbReference type="SUPFAM" id="SSF52129">
    <property type="entry name" value="Caspase-like"/>
    <property type="match status" value="1"/>
</dbReference>
<dbReference type="SMART" id="SM00185">
    <property type="entry name" value="ARM"/>
    <property type="match status" value="12"/>
</dbReference>
<dbReference type="KEGG" id="uam:UABAM_04717"/>
<protein>
    <submittedName>
        <fullName evidence="4">HEAT repeat-containing PBS lyase</fullName>
    </submittedName>
</protein>
<dbReference type="SMART" id="SM00567">
    <property type="entry name" value="EZ_HEAT"/>
    <property type="match status" value="30"/>
</dbReference>
<feature type="domain" description="Peptidase C14 caspase" evidence="3">
    <location>
        <begin position="145"/>
        <end position="307"/>
    </location>
</feature>
<dbReference type="Pfam" id="PF00656">
    <property type="entry name" value="Peptidase_C14"/>
    <property type="match status" value="1"/>
</dbReference>
<comment type="function">
    <text evidence="2">Catalyzes the hydroxylation of the N(6)-(4-aminobutyl)-L-lysine intermediate produced by deoxyhypusine synthase/DHPS on a critical lysine of the eukaryotic translation initiation factor 5A/eIF-5A. This is the second step of the post-translational modification of that lysine into an unusual amino acid residue named hypusine. Hypusination is unique to mature eIF-5A factor and is essential for its function.</text>
</comment>
<dbReference type="InterPro" id="IPR000357">
    <property type="entry name" value="HEAT"/>
</dbReference>
<dbReference type="GO" id="GO:0016829">
    <property type="term" value="F:lyase activity"/>
    <property type="evidence" value="ECO:0007669"/>
    <property type="project" value="UniProtKB-KW"/>
</dbReference>
<evidence type="ECO:0000313" key="4">
    <source>
        <dbReference type="EMBL" id="BBM86331.1"/>
    </source>
</evidence>
<gene>
    <name evidence="4" type="ORF">UABAM_04717</name>
</gene>
<dbReference type="Pfam" id="PF13646">
    <property type="entry name" value="HEAT_2"/>
    <property type="match status" value="8"/>
</dbReference>
<dbReference type="Gene3D" id="1.25.10.10">
    <property type="entry name" value="Leucine-rich Repeat Variant"/>
    <property type="match status" value="13"/>
</dbReference>
<proteinExistence type="predicted"/>
<dbReference type="InterPro" id="IPR011600">
    <property type="entry name" value="Pept_C14_caspase"/>
</dbReference>
<dbReference type="InterPro" id="IPR016024">
    <property type="entry name" value="ARM-type_fold"/>
</dbReference>
<dbReference type="PANTHER" id="PTHR12697">
    <property type="entry name" value="PBS LYASE HEAT-LIKE PROTEIN"/>
    <property type="match status" value="1"/>
</dbReference>
<sequence>MGFVMGWKYLQYVVIFFILFCLAFAQSEDEKLNKQLELLVAQLQSSNIDHSLSALVELRKLGDKAKVIRPELLKILKKVNINNRSIIQCVVDIITQSSPQQVKSKKTPKTITTRSAASRISKNLGGLNILGTSSDFHQRLRYNKQYAVVIGINKYDNFTNLKGPNFDASEIARVLRDRYQFDHVNLLLDKPSPRQANFNGRATKVTKNIVEDAVQSLKKKVKPDDALFFFYAGHGVPGYLVVGDSEKKHSGRPIEKSMVSLKAIAKSLESCGARHTLMVLDCCFSGSLLEKEYRPDFSNLTDKAFVSPGGSNLTRVFNRRVFQVITAGAGDEAVADKLDEISTIYAKQFKDSRGHSPFTAVFLQAIQGLTGRDDGIILASQLGFYMMDTLVNDDRINASQAPRYGTLGGNGDFMFFPVDKVLNPKMVAPLYLNGVEFAAFRRSGCEALENFIAEKSEKDRISLIKSALPHVVKLITDEQKIPRMAAVKFIKNEAQKYASKIEVFSIVVPILAKTLTPKKRKVVFSLSNDDQYMMIECLGSLHSHIKDEGPIDILKRYYKQQESQWRDHTKDKEIPYLVKERMKELPVDVDINSKTPQVQGHYYHQRIQIYRWLHSTGKEKIELYESSKNKFLSLTENVSTRLQSFDLLKKELTNRDFIEYFATRDKTIRTTVLAFLAGQDRDLPILFQLLKEGGEDIKIDAAKDLEKIGKRAFFVIVDRLKLAKAKKLLSQKKYLWLPLINWQKESLFPLINHLTYQDKQFLIPLFAEVAFDKLYSLMLNGSKNKQIRSQAAFFIGKRKTIEPFIAKFFISLKKKNVFEKLTAIDSIISPEKKCSMLEVVVELLKSSDEIVRLSSVKILKEMGEKAHSAIPALIPLLQDSDSKVREHTSLALAKMGEKAIPFLIVLLKNAQQNARLSAFTALQEMGERAHPAVPALIPLLQDSDPKIRVNVSLILAKIGKNAHLAIPALISLLQDSNSKVRGNASLALVKIGKKAIPFLIEALKNLDGDSVATVLQETGEIAIPALIPLLQDSDPHVKKRAISVMSEMGEKAHEAVPTLIPLLQDADPKIRESVSRTLANIGKRAHAAIPALIPLLQDSDRYVKKEAIRALWRMGEKAHVAIPALIPLLQPGAFTADAAYVLGEIGEKASPAIPYLIPLLNYRANQLAVVKALGKIGGKAEKAIPYLIPLLKKNGRRNRTVEAALKNICKNPFLIPVSQDPSTKVMKYTFVGRSRKRIDTEDILILLSLLHNQDNEIRLSAAKFLIETRATELREKMGKESHMAVPALIPLLQDPQMKYPAIQILGKIRGKAAIVHLIPLLQSKDIYVRGCVVQALGEMGEIAQKTVPLIIPFLQDDDPRMRQTAATTLGKIGEKAHSAIPALISLLEDSNSKVKKAAIIALGNIGERAHSAVPFLKNLLQDRDYKVQGDVVEALGNIGERALSCIPSLMKLSNSHLLRWKAKQSLDKIRQKTQKFVPSLTFLLQNSNPEVRRYAISVINDIGEKAVPSLISILQEKNYNGRLSAVEALGKISKKADQVIPLLMPFLQDSAPIMRMTAAAALGEIGEKVHETIPSLISLLKDSDLEVKSAAVEALGKIGAKAEEAIPFLAVLLQDESSDLRRLATEALGKIGEKSERIVFCLIPLLEDENSKVRDVAIEALVNIGLTTQKSIFSLIPFLHDRDAQVKITAAVALSMAKEKVKNVVPHIIPLLEDQSLQVKVETANILGDFGQKSYLAIPQLILLLGSGVTGVEVQAISALGKIGEKSHLAIPYLMEFLEDGLNPEIRRVSAKALGRIGKKSQKAIPVLISRLKKEARGDGELYAYKEILEALVQLEEKSIPYLIPLLKDPSSSTRIRAAEALGKIGEKAEKAIPDLIPLLKDQNKYVRIYATEALGGIGKKVEKAIPDLIPLLKDEVPMVTINAMEALGKIGGKAEKAIPYIIPLLKDNVYENAPETLGKIGERAIPHLIPLLKDPSSNTRSRAAQALGKIGEKAEKAIPHLIPLLKDTSSSILSRALGKIDRPRSRAAQALGQIGEKAEKAIPHLIPLLKDKYSEVRESTAEALGQIGEKAIPHLIPLLENQHPEIRKGVTKALSKIGKKALHAIRKSNHVILNSYLWESYLHGYKNAFTQRDIELLSQSKDKTHLETVAITHAWKGNEKEALKYAKNCSKNAKIRINLLLKGISQNQVELVIKNNFKFLNDRLWENYVKEQSGGITKQDIIILEEAYETHQLDTLAAIYAWKGNIQKANKYADKAQGEAFKRVKLLLKGKPPKQVEEEMKKGQN</sequence>
<dbReference type="SUPFAM" id="SSF48371">
    <property type="entry name" value="ARM repeat"/>
    <property type="match status" value="4"/>
</dbReference>
<dbReference type="Gene3D" id="3.40.50.1460">
    <property type="match status" value="1"/>
</dbReference>
<organism evidence="4 5">
    <name type="scientific">Uabimicrobium amorphum</name>
    <dbReference type="NCBI Taxonomy" id="2596890"/>
    <lineage>
        <taxon>Bacteria</taxon>
        <taxon>Pseudomonadati</taxon>
        <taxon>Planctomycetota</taxon>
        <taxon>Candidatus Uabimicrobiia</taxon>
        <taxon>Candidatus Uabimicrobiales</taxon>
        <taxon>Candidatus Uabimicrobiaceae</taxon>
        <taxon>Candidatus Uabimicrobium</taxon>
    </lineage>
</organism>
<name>A0A5S9IRQ5_UABAM</name>
<reference evidence="4 5" key="1">
    <citation type="submission" date="2019-08" db="EMBL/GenBank/DDBJ databases">
        <title>Complete genome sequence of Candidatus Uab amorphum.</title>
        <authorList>
            <person name="Shiratori T."/>
            <person name="Suzuki S."/>
            <person name="Kakizawa Y."/>
            <person name="Ishida K."/>
        </authorList>
    </citation>
    <scope>NUCLEOTIDE SEQUENCE [LARGE SCALE GENOMIC DNA]</scope>
    <source>
        <strain evidence="4 5">SRT547</strain>
    </source>
</reference>
<dbReference type="Proteomes" id="UP000326354">
    <property type="component" value="Chromosome"/>
</dbReference>
<accession>A0A5S9IRQ5</accession>
<dbReference type="InterPro" id="IPR021133">
    <property type="entry name" value="HEAT_type_2"/>
</dbReference>
<dbReference type="GO" id="GO:0006508">
    <property type="term" value="P:proteolysis"/>
    <property type="evidence" value="ECO:0007669"/>
    <property type="project" value="InterPro"/>
</dbReference>
<dbReference type="InterPro" id="IPR000225">
    <property type="entry name" value="Armadillo"/>
</dbReference>
<keyword evidence="4" id="KW-0456">Lyase</keyword>
<dbReference type="GO" id="GO:0016491">
    <property type="term" value="F:oxidoreductase activity"/>
    <property type="evidence" value="ECO:0007669"/>
    <property type="project" value="TreeGrafter"/>
</dbReference>
<evidence type="ECO:0000313" key="5">
    <source>
        <dbReference type="Proteomes" id="UP000326354"/>
    </source>
</evidence>
<evidence type="ECO:0000256" key="1">
    <source>
        <dbReference type="ARBA" id="ARBA00022737"/>
    </source>
</evidence>
<dbReference type="PANTHER" id="PTHR12697:SF5">
    <property type="entry name" value="DEOXYHYPUSINE HYDROXYLASE"/>
    <property type="match status" value="1"/>
</dbReference>
<evidence type="ECO:0000259" key="3">
    <source>
        <dbReference type="Pfam" id="PF00656"/>
    </source>
</evidence>
<dbReference type="InterPro" id="IPR011989">
    <property type="entry name" value="ARM-like"/>
</dbReference>
<dbReference type="InterPro" id="IPR004155">
    <property type="entry name" value="PBS_lyase_HEAT"/>
</dbReference>
<dbReference type="Pfam" id="PF02985">
    <property type="entry name" value="HEAT"/>
    <property type="match status" value="1"/>
</dbReference>
<keyword evidence="5" id="KW-1185">Reference proteome</keyword>
<evidence type="ECO:0000256" key="2">
    <source>
        <dbReference type="ARBA" id="ARBA00045876"/>
    </source>
</evidence>
<dbReference type="PROSITE" id="PS50176">
    <property type="entry name" value="ARM_REPEAT"/>
    <property type="match status" value="1"/>
</dbReference>
<dbReference type="PROSITE" id="PS50077">
    <property type="entry name" value="HEAT_REPEAT"/>
    <property type="match status" value="6"/>
</dbReference>
<dbReference type="InterPro" id="IPR029030">
    <property type="entry name" value="Caspase-like_dom_sf"/>
</dbReference>
<keyword evidence="1" id="KW-0677">Repeat</keyword>